<gene>
    <name evidence="1" type="ORF">UFOPK2969_01515</name>
</gene>
<protein>
    <submittedName>
        <fullName evidence="1">Unannotated protein</fullName>
    </submittedName>
</protein>
<proteinExistence type="predicted"/>
<evidence type="ECO:0000313" key="1">
    <source>
        <dbReference type="EMBL" id="CAB4801826.1"/>
    </source>
</evidence>
<dbReference type="AlphaFoldDB" id="A0A6J6Y3G6"/>
<sequence length="93" mass="9581">MPSSGVTTMFEISWVMGSKVRLISPRPAKVLERSVTAGAGASVVVVVEGSVAAAPAIETRAVVAPPTESRAAIEMAAARFIVSVSLYESHALV</sequence>
<dbReference type="EMBL" id="CAFAAD010000142">
    <property type="protein sequence ID" value="CAB4801826.1"/>
    <property type="molecule type" value="Genomic_DNA"/>
</dbReference>
<name>A0A6J6Y3G6_9ZZZZ</name>
<reference evidence="1" key="1">
    <citation type="submission" date="2020-05" db="EMBL/GenBank/DDBJ databases">
        <authorList>
            <person name="Chiriac C."/>
            <person name="Salcher M."/>
            <person name="Ghai R."/>
            <person name="Kavagutti S V."/>
        </authorList>
    </citation>
    <scope>NUCLEOTIDE SEQUENCE</scope>
</reference>
<organism evidence="1">
    <name type="scientific">freshwater metagenome</name>
    <dbReference type="NCBI Taxonomy" id="449393"/>
    <lineage>
        <taxon>unclassified sequences</taxon>
        <taxon>metagenomes</taxon>
        <taxon>ecological metagenomes</taxon>
    </lineage>
</organism>
<accession>A0A6J6Y3G6</accession>